<dbReference type="EMBL" id="HG710920">
    <property type="protein sequence ID" value="CDJ47930.1"/>
    <property type="molecule type" value="Genomic_DNA"/>
</dbReference>
<protein>
    <submittedName>
        <fullName evidence="2">Regulator of chromosome condensation domain-containing protein, putative</fullName>
    </submittedName>
</protein>
<feature type="compositionally biased region" description="Gly residues" evidence="1">
    <location>
        <begin position="156"/>
        <end position="165"/>
    </location>
</feature>
<feature type="compositionally biased region" description="Low complexity" evidence="1">
    <location>
        <begin position="131"/>
        <end position="143"/>
    </location>
</feature>
<reference evidence="2" key="2">
    <citation type="submission" date="2013-10" db="EMBL/GenBank/DDBJ databases">
        <authorList>
            <person name="Aslett M."/>
        </authorList>
    </citation>
    <scope>NUCLEOTIDE SEQUENCE [LARGE SCALE GENOMIC DNA]</scope>
    <source>
        <strain evidence="2">Houghton</strain>
    </source>
</reference>
<dbReference type="VEuPathDB" id="ToxoDB:EBH_0076080"/>
<keyword evidence="3" id="KW-1185">Reference proteome</keyword>
<organism evidence="2 3">
    <name type="scientific">Eimeria brunetti</name>
    <dbReference type="NCBI Taxonomy" id="51314"/>
    <lineage>
        <taxon>Eukaryota</taxon>
        <taxon>Sar</taxon>
        <taxon>Alveolata</taxon>
        <taxon>Apicomplexa</taxon>
        <taxon>Conoidasida</taxon>
        <taxon>Coccidia</taxon>
        <taxon>Eucoccidiorida</taxon>
        <taxon>Eimeriorina</taxon>
        <taxon>Eimeriidae</taxon>
        <taxon>Eimeria</taxon>
    </lineage>
</organism>
<evidence type="ECO:0000313" key="3">
    <source>
        <dbReference type="Proteomes" id="UP000030750"/>
    </source>
</evidence>
<proteinExistence type="predicted"/>
<sequence length="188" mass="18677">MLHEKVSVLSLGRDYTVVVSGDGGADPQSSLLESSTSGLVDPGHSNSWEPSPHILTAADLKLSASQTGGPSAAGLGHSTSQTGAPPDTYTDPEGRPLNDDANPSRISARPTLSSHTDGGPQHGSKGGPQGGLQQLGSSVGLKGPPYPPVAESPQGEPGGPVGTAPGGPIVAPSPSVSIWTERSNGEGP</sequence>
<feature type="region of interest" description="Disordered" evidence="1">
    <location>
        <begin position="17"/>
        <end position="188"/>
    </location>
</feature>
<name>U6LJH9_9EIME</name>
<accession>U6LJH9</accession>
<gene>
    <name evidence="2" type="ORF">EBH_0076080</name>
</gene>
<dbReference type="OrthoDB" id="346274at2759"/>
<evidence type="ECO:0000313" key="2">
    <source>
        <dbReference type="EMBL" id="CDJ47930.1"/>
    </source>
</evidence>
<reference evidence="2" key="1">
    <citation type="submission" date="2013-10" db="EMBL/GenBank/DDBJ databases">
        <title>Genomic analysis of the causative agents of coccidiosis in chickens.</title>
        <authorList>
            <person name="Reid A.J."/>
            <person name="Blake D."/>
            <person name="Billington K."/>
            <person name="Browne H."/>
            <person name="Dunn M."/>
            <person name="Hung S."/>
            <person name="Kawahara F."/>
            <person name="Miranda-Saavedra D."/>
            <person name="Mourier T."/>
            <person name="Nagra H."/>
            <person name="Otto T.D."/>
            <person name="Rawlings N."/>
            <person name="Sanchez A."/>
            <person name="Sanders M."/>
            <person name="Subramaniam C."/>
            <person name="Tay Y."/>
            <person name="Dear P."/>
            <person name="Doerig C."/>
            <person name="Gruber A."/>
            <person name="Parkinson J."/>
            <person name="Shirley M."/>
            <person name="Wan K.L."/>
            <person name="Berriman M."/>
            <person name="Tomley F."/>
            <person name="Pain A."/>
        </authorList>
    </citation>
    <scope>NUCLEOTIDE SEQUENCE [LARGE SCALE GENOMIC DNA]</scope>
    <source>
        <strain evidence="2">Houghton</strain>
    </source>
</reference>
<dbReference type="Proteomes" id="UP000030750">
    <property type="component" value="Unassembled WGS sequence"/>
</dbReference>
<evidence type="ECO:0000256" key="1">
    <source>
        <dbReference type="SAM" id="MobiDB-lite"/>
    </source>
</evidence>
<dbReference type="AlphaFoldDB" id="U6LJH9"/>
<feature type="compositionally biased region" description="Polar residues" evidence="1">
    <location>
        <begin position="27"/>
        <end position="49"/>
    </location>
</feature>
<feature type="compositionally biased region" description="Gly residues" evidence="1">
    <location>
        <begin position="120"/>
        <end position="130"/>
    </location>
</feature>